<sequence length="109" mass="11361">MPIANCFVRSDIGPIDVDRVVEVWSVVSGVADEEMTVNVVRGEQGGKRYAATASLTLPSLWSGDDVERLATGLSQALADATGAAADSILVITTLIPSGSVVEAGHLVHW</sequence>
<dbReference type="OrthoDB" id="1495423at2"/>
<accession>A0A4R7I029</accession>
<dbReference type="EMBL" id="SOAU01000001">
    <property type="protein sequence ID" value="TDT16179.1"/>
    <property type="molecule type" value="Genomic_DNA"/>
</dbReference>
<keyword evidence="2" id="KW-1185">Reference proteome</keyword>
<name>A0A4R7I029_9ACTN</name>
<gene>
    <name evidence="1" type="ORF">BDK89_1763</name>
</gene>
<proteinExistence type="predicted"/>
<comment type="caution">
    <text evidence="1">The sequence shown here is derived from an EMBL/GenBank/DDBJ whole genome shotgun (WGS) entry which is preliminary data.</text>
</comment>
<evidence type="ECO:0000313" key="2">
    <source>
        <dbReference type="Proteomes" id="UP000294558"/>
    </source>
</evidence>
<organism evidence="1 2">
    <name type="scientific">Ilumatobacter fluminis</name>
    <dbReference type="NCBI Taxonomy" id="467091"/>
    <lineage>
        <taxon>Bacteria</taxon>
        <taxon>Bacillati</taxon>
        <taxon>Actinomycetota</taxon>
        <taxon>Acidimicrobiia</taxon>
        <taxon>Acidimicrobiales</taxon>
        <taxon>Ilumatobacteraceae</taxon>
        <taxon>Ilumatobacter</taxon>
    </lineage>
</organism>
<evidence type="ECO:0008006" key="3">
    <source>
        <dbReference type="Google" id="ProtNLM"/>
    </source>
</evidence>
<dbReference type="AlphaFoldDB" id="A0A4R7I029"/>
<reference evidence="1 2" key="1">
    <citation type="submission" date="2019-03" db="EMBL/GenBank/DDBJ databases">
        <title>Sequencing the genomes of 1000 actinobacteria strains.</title>
        <authorList>
            <person name="Klenk H.-P."/>
        </authorList>
    </citation>
    <scope>NUCLEOTIDE SEQUENCE [LARGE SCALE GENOMIC DNA]</scope>
    <source>
        <strain evidence="1 2">DSM 18936</strain>
    </source>
</reference>
<dbReference type="RefSeq" id="WP_133868578.1">
    <property type="nucleotide sequence ID" value="NZ_SOAU01000001.1"/>
</dbReference>
<evidence type="ECO:0000313" key="1">
    <source>
        <dbReference type="EMBL" id="TDT16179.1"/>
    </source>
</evidence>
<dbReference type="Proteomes" id="UP000294558">
    <property type="component" value="Unassembled WGS sequence"/>
</dbReference>
<protein>
    <recommendedName>
        <fullName evidence="3">Phenylpyruvate tautomerase PptA (4-oxalocrotonate tautomerase family)</fullName>
    </recommendedName>
</protein>